<name>A0A9P0E475_DIABA</name>
<evidence type="ECO:0000259" key="2">
    <source>
        <dbReference type="SMART" id="SM01257"/>
    </source>
</evidence>
<feature type="domain" description="ITPR-interacting" evidence="2">
    <location>
        <begin position="34"/>
        <end position="131"/>
    </location>
</feature>
<dbReference type="PANTHER" id="PTHR17469:SF15">
    <property type="entry name" value="ITPR-INTERACTING DOMAIN-CONTAINING PROTEIN"/>
    <property type="match status" value="1"/>
</dbReference>
<dbReference type="SMART" id="SM01257">
    <property type="entry name" value="KRAP_IP3R_bind"/>
    <property type="match status" value="1"/>
</dbReference>
<keyword evidence="4" id="KW-1185">Reference proteome</keyword>
<gene>
    <name evidence="3" type="ORF">DIABBA_LOCUS6951</name>
</gene>
<dbReference type="GO" id="GO:0005102">
    <property type="term" value="F:signaling receptor binding"/>
    <property type="evidence" value="ECO:0007669"/>
    <property type="project" value="InterPro"/>
</dbReference>
<sequence>MQKSPLEQWFENLPSRNASNNTQRRISLLNNTGKSLSRDFSFHSDDGTSHCSSVESFLELRRPDPEEVLLELGFGPNKNSEKINRIPARFLQPSKLLPHIDLNKFLEDNGAKVPDSQSNPPTPSRTRPRSN</sequence>
<dbReference type="OrthoDB" id="6088188at2759"/>
<dbReference type="Pfam" id="PF14722">
    <property type="entry name" value="KRAP_IP3R_bind"/>
    <property type="match status" value="1"/>
</dbReference>
<feature type="region of interest" description="Disordered" evidence="1">
    <location>
        <begin position="107"/>
        <end position="131"/>
    </location>
</feature>
<dbReference type="InterPro" id="IPR029325">
    <property type="entry name" value="ITPR-bd"/>
</dbReference>
<accession>A0A9P0E475</accession>
<protein>
    <recommendedName>
        <fullName evidence="2">ITPR-interacting domain-containing protein</fullName>
    </recommendedName>
</protein>
<dbReference type="AlphaFoldDB" id="A0A9P0E475"/>
<evidence type="ECO:0000313" key="4">
    <source>
        <dbReference type="Proteomes" id="UP001153709"/>
    </source>
</evidence>
<reference evidence="3" key="1">
    <citation type="submission" date="2022-01" db="EMBL/GenBank/DDBJ databases">
        <authorList>
            <person name="King R."/>
        </authorList>
    </citation>
    <scope>NUCLEOTIDE SEQUENCE</scope>
</reference>
<dbReference type="Proteomes" id="UP001153709">
    <property type="component" value="Chromosome 4"/>
</dbReference>
<evidence type="ECO:0000313" key="3">
    <source>
        <dbReference type="EMBL" id="CAH1278852.1"/>
    </source>
</evidence>
<organism evidence="3 4">
    <name type="scientific">Diabrotica balteata</name>
    <name type="common">Banded cucumber beetle</name>
    <dbReference type="NCBI Taxonomy" id="107213"/>
    <lineage>
        <taxon>Eukaryota</taxon>
        <taxon>Metazoa</taxon>
        <taxon>Ecdysozoa</taxon>
        <taxon>Arthropoda</taxon>
        <taxon>Hexapoda</taxon>
        <taxon>Insecta</taxon>
        <taxon>Pterygota</taxon>
        <taxon>Neoptera</taxon>
        <taxon>Endopterygota</taxon>
        <taxon>Coleoptera</taxon>
        <taxon>Polyphaga</taxon>
        <taxon>Cucujiformia</taxon>
        <taxon>Chrysomeloidea</taxon>
        <taxon>Chrysomelidae</taxon>
        <taxon>Galerucinae</taxon>
        <taxon>Diabroticina</taxon>
        <taxon>Diabroticites</taxon>
        <taxon>Diabrotica</taxon>
    </lineage>
</organism>
<dbReference type="InterPro" id="IPR043444">
    <property type="entry name" value="TESPA1-like"/>
</dbReference>
<proteinExistence type="predicted"/>
<dbReference type="PANTHER" id="PTHR17469">
    <property type="entry name" value="SPERM SPECIFIC ANTIGEN 2-RELATED"/>
    <property type="match status" value="1"/>
</dbReference>
<evidence type="ECO:0000256" key="1">
    <source>
        <dbReference type="SAM" id="MobiDB-lite"/>
    </source>
</evidence>
<dbReference type="EMBL" id="OU898279">
    <property type="protein sequence ID" value="CAH1278852.1"/>
    <property type="molecule type" value="Genomic_DNA"/>
</dbReference>